<dbReference type="EMBL" id="JACBZO010000001">
    <property type="protein sequence ID" value="NYI40319.1"/>
    <property type="molecule type" value="Genomic_DNA"/>
</dbReference>
<comment type="caution">
    <text evidence="1">The sequence shown here is derived from an EMBL/GenBank/DDBJ whole genome shotgun (WGS) entry which is preliminary data.</text>
</comment>
<name>A0A7Z0CH10_9MICO</name>
<evidence type="ECO:0000313" key="1">
    <source>
        <dbReference type="EMBL" id="NYI40319.1"/>
    </source>
</evidence>
<dbReference type="AlphaFoldDB" id="A0A7Z0CH10"/>
<organism evidence="1 2">
    <name type="scientific">Demequina lutea</name>
    <dbReference type="NCBI Taxonomy" id="431489"/>
    <lineage>
        <taxon>Bacteria</taxon>
        <taxon>Bacillati</taxon>
        <taxon>Actinomycetota</taxon>
        <taxon>Actinomycetes</taxon>
        <taxon>Micrococcales</taxon>
        <taxon>Demequinaceae</taxon>
        <taxon>Demequina</taxon>
    </lineage>
</organism>
<dbReference type="Proteomes" id="UP000547973">
    <property type="component" value="Unassembled WGS sequence"/>
</dbReference>
<proteinExistence type="predicted"/>
<sequence>MHTRAHCRLDTKIAASLADPTQPRPAWRSSWRLCRVVALDHTLGVVLGQVQVALKSNEIPALRTVIQGAFLNRAAPGSQPLGLRQFP</sequence>
<gene>
    <name evidence="1" type="ORF">BKA03_000438</name>
</gene>
<accession>A0A7Z0CH10</accession>
<keyword evidence="2" id="KW-1185">Reference proteome</keyword>
<evidence type="ECO:0000313" key="2">
    <source>
        <dbReference type="Proteomes" id="UP000547973"/>
    </source>
</evidence>
<reference evidence="1 2" key="1">
    <citation type="submission" date="2020-07" db="EMBL/GenBank/DDBJ databases">
        <title>Sequencing the genomes of 1000 actinobacteria strains.</title>
        <authorList>
            <person name="Klenk H.-P."/>
        </authorList>
    </citation>
    <scope>NUCLEOTIDE SEQUENCE [LARGE SCALE GENOMIC DNA]</scope>
    <source>
        <strain evidence="1 2">DSM 19970</strain>
    </source>
</reference>
<protein>
    <submittedName>
        <fullName evidence="1">Uncharacterized protein</fullName>
    </submittedName>
</protein>